<dbReference type="Proteomes" id="UP000032221">
    <property type="component" value="Unassembled WGS sequence"/>
</dbReference>
<dbReference type="InterPro" id="IPR050109">
    <property type="entry name" value="HTH-type_TetR-like_transc_reg"/>
</dbReference>
<sequence>MTRTQRRAAANRRAVVDAAREIVATEGVHGLSLEAVAERADVAVQTIYNRVGGRSALLTAVAEQAMEESRVYMDAAYAADGTVEERIMLAASAYARFARERPHEFQILVEPPDEPDAVNRIAELTRTQNAKLAAVLREGAESGLGRADLDPDDLATVFWATLNGLLALAWRPGALRFGPDEVDRLLAAYLATVADGVRPRA</sequence>
<evidence type="ECO:0000313" key="6">
    <source>
        <dbReference type="EMBL" id="KIU15475.1"/>
    </source>
</evidence>
<dbReference type="RefSeq" id="WP_043399613.1">
    <property type="nucleotide sequence ID" value="NZ_JXST01000027.1"/>
</dbReference>
<dbReference type="SUPFAM" id="SSF48498">
    <property type="entry name" value="Tetracyclin repressor-like, C-terminal domain"/>
    <property type="match status" value="1"/>
</dbReference>
<protein>
    <submittedName>
        <fullName evidence="6">TetR family transcriptional regulator</fullName>
    </submittedName>
</protein>
<evidence type="ECO:0000256" key="2">
    <source>
        <dbReference type="ARBA" id="ARBA00023125"/>
    </source>
</evidence>
<dbReference type="InterPro" id="IPR025996">
    <property type="entry name" value="MT1864/Rv1816-like_C"/>
</dbReference>
<dbReference type="OrthoDB" id="9802498at2"/>
<dbReference type="PROSITE" id="PS50977">
    <property type="entry name" value="HTH_TETR_2"/>
    <property type="match status" value="1"/>
</dbReference>
<evidence type="ECO:0000256" key="4">
    <source>
        <dbReference type="PROSITE-ProRule" id="PRU00335"/>
    </source>
</evidence>
<evidence type="ECO:0000259" key="5">
    <source>
        <dbReference type="PROSITE" id="PS50977"/>
    </source>
</evidence>
<dbReference type="GO" id="GO:0000976">
    <property type="term" value="F:transcription cis-regulatory region binding"/>
    <property type="evidence" value="ECO:0007669"/>
    <property type="project" value="TreeGrafter"/>
</dbReference>
<evidence type="ECO:0000313" key="7">
    <source>
        <dbReference type="Proteomes" id="UP000032221"/>
    </source>
</evidence>
<dbReference type="PATRIC" id="fig|280871.6.peg.3894"/>
<accession>A0A0D1L3F1</accession>
<dbReference type="GO" id="GO:0003700">
    <property type="term" value="F:DNA-binding transcription factor activity"/>
    <property type="evidence" value="ECO:0007669"/>
    <property type="project" value="TreeGrafter"/>
</dbReference>
<dbReference type="PANTHER" id="PTHR30055">
    <property type="entry name" value="HTH-TYPE TRANSCRIPTIONAL REGULATOR RUTR"/>
    <property type="match status" value="1"/>
</dbReference>
<dbReference type="STRING" id="280871.TL10_18815"/>
<dbReference type="Pfam" id="PF13305">
    <property type="entry name" value="TetR_C_33"/>
    <property type="match status" value="1"/>
</dbReference>
<keyword evidence="1" id="KW-0805">Transcription regulation</keyword>
<dbReference type="InterPro" id="IPR009057">
    <property type="entry name" value="Homeodomain-like_sf"/>
</dbReference>
<dbReference type="AlphaFoldDB" id="A0A0D1L3F1"/>
<dbReference type="InterPro" id="IPR001647">
    <property type="entry name" value="HTH_TetR"/>
</dbReference>
<dbReference type="Pfam" id="PF00440">
    <property type="entry name" value="TetR_N"/>
    <property type="match status" value="1"/>
</dbReference>
<dbReference type="Gene3D" id="1.10.10.60">
    <property type="entry name" value="Homeodomain-like"/>
    <property type="match status" value="1"/>
</dbReference>
<proteinExistence type="predicted"/>
<keyword evidence="2 4" id="KW-0238">DNA-binding</keyword>
<feature type="domain" description="HTH tetR-type" evidence="5">
    <location>
        <begin position="9"/>
        <end position="69"/>
    </location>
</feature>
<dbReference type="PANTHER" id="PTHR30055:SF220">
    <property type="entry name" value="TETR-FAMILY REGULATORY PROTEIN"/>
    <property type="match status" value="1"/>
</dbReference>
<dbReference type="InterPro" id="IPR036271">
    <property type="entry name" value="Tet_transcr_reg_TetR-rel_C_sf"/>
</dbReference>
<gene>
    <name evidence="6" type="ORF">TL10_18815</name>
</gene>
<dbReference type="EMBL" id="JXST01000027">
    <property type="protein sequence ID" value="KIU15475.1"/>
    <property type="molecule type" value="Genomic_DNA"/>
</dbReference>
<comment type="caution">
    <text evidence="6">The sequence shown here is derived from an EMBL/GenBank/DDBJ whole genome shotgun (WGS) entry which is preliminary data.</text>
</comment>
<dbReference type="SUPFAM" id="SSF46689">
    <property type="entry name" value="Homeodomain-like"/>
    <property type="match status" value="1"/>
</dbReference>
<keyword evidence="7" id="KW-1185">Reference proteome</keyword>
<reference evidence="6 7" key="1">
    <citation type="submission" date="2015-01" db="EMBL/GenBank/DDBJ databases">
        <title>Genome sequence of Mycobacterium llatzerense and Mycobacterium immunogenum recovered from brain abscess.</title>
        <authorList>
            <person name="Greninger A.L."/>
            <person name="Langelier C."/>
            <person name="Cunningham G."/>
            <person name="Chiu C.Y."/>
            <person name="Miller S."/>
        </authorList>
    </citation>
    <scope>NUCLEOTIDE SEQUENCE [LARGE SCALE GENOMIC DNA]</scope>
    <source>
        <strain evidence="6 7">CLUC14</strain>
    </source>
</reference>
<keyword evidence="3" id="KW-0804">Transcription</keyword>
<name>A0A0D1L3F1_9MYCO</name>
<organism evidence="6 7">
    <name type="scientific">Mycolicibacterium llatzerense</name>
    <dbReference type="NCBI Taxonomy" id="280871"/>
    <lineage>
        <taxon>Bacteria</taxon>
        <taxon>Bacillati</taxon>
        <taxon>Actinomycetota</taxon>
        <taxon>Actinomycetes</taxon>
        <taxon>Mycobacteriales</taxon>
        <taxon>Mycobacteriaceae</taxon>
        <taxon>Mycolicibacterium</taxon>
    </lineage>
</organism>
<evidence type="ECO:0000256" key="1">
    <source>
        <dbReference type="ARBA" id="ARBA00023015"/>
    </source>
</evidence>
<evidence type="ECO:0000256" key="3">
    <source>
        <dbReference type="ARBA" id="ARBA00023163"/>
    </source>
</evidence>
<dbReference type="Gene3D" id="1.10.357.10">
    <property type="entry name" value="Tetracycline Repressor, domain 2"/>
    <property type="match status" value="1"/>
</dbReference>
<feature type="DNA-binding region" description="H-T-H motif" evidence="4">
    <location>
        <begin position="32"/>
        <end position="51"/>
    </location>
</feature>